<proteinExistence type="predicted"/>
<accession>A0ABT4X564</accession>
<evidence type="ECO:0000313" key="2">
    <source>
        <dbReference type="EMBL" id="MDA7027418.1"/>
    </source>
</evidence>
<dbReference type="InterPro" id="IPR037883">
    <property type="entry name" value="Knr4/Smi1-like_sf"/>
</dbReference>
<dbReference type="RefSeq" id="WP_271341258.1">
    <property type="nucleotide sequence ID" value="NZ_JAQKAB010000008.1"/>
</dbReference>
<keyword evidence="3" id="KW-1185">Reference proteome</keyword>
<dbReference type="InterPro" id="IPR018958">
    <property type="entry name" value="Knr4/Smi1-like_dom"/>
</dbReference>
<dbReference type="Gene3D" id="3.40.1580.10">
    <property type="entry name" value="SMI1/KNR4-like"/>
    <property type="match status" value="1"/>
</dbReference>
<dbReference type="EMBL" id="JAQKAB010000008">
    <property type="protein sequence ID" value="MDA7027418.1"/>
    <property type="molecule type" value="Genomic_DNA"/>
</dbReference>
<dbReference type="Pfam" id="PF09346">
    <property type="entry name" value="SMI1_KNR4"/>
    <property type="match status" value="1"/>
</dbReference>
<organism evidence="2 3">
    <name type="scientific">Bacillus changyiensis</name>
    <dbReference type="NCBI Taxonomy" id="3004103"/>
    <lineage>
        <taxon>Bacteria</taxon>
        <taxon>Bacillati</taxon>
        <taxon>Bacillota</taxon>
        <taxon>Bacilli</taxon>
        <taxon>Bacillales</taxon>
        <taxon>Bacillaceae</taxon>
        <taxon>Bacillus</taxon>
    </lineage>
</organism>
<reference evidence="2 3" key="1">
    <citation type="submission" date="2023-01" db="EMBL/GenBank/DDBJ databases">
        <title>Bacillus changyiensis sp. nov., isolated from a coastal deposit.</title>
        <authorList>
            <person name="Xiao G."/>
            <person name="Lai Q."/>
            <person name="Hu Z."/>
            <person name="Shao Z."/>
        </authorList>
    </citation>
    <scope>NUCLEOTIDE SEQUENCE [LARGE SCALE GENOMIC DNA]</scope>
    <source>
        <strain evidence="2 3">CLL-7-23</strain>
    </source>
</reference>
<protein>
    <submittedName>
        <fullName evidence="2">SMI1/KNR4 family protein</fullName>
    </submittedName>
</protein>
<gene>
    <name evidence="2" type="ORF">PJ311_12560</name>
</gene>
<dbReference type="SUPFAM" id="SSF160631">
    <property type="entry name" value="SMI1/KNR4-like"/>
    <property type="match status" value="1"/>
</dbReference>
<comment type="caution">
    <text evidence="2">The sequence shown here is derived from an EMBL/GenBank/DDBJ whole genome shotgun (WGS) entry which is preliminary data.</text>
</comment>
<dbReference type="Proteomes" id="UP001211894">
    <property type="component" value="Unassembled WGS sequence"/>
</dbReference>
<name>A0ABT4X564_9BACI</name>
<evidence type="ECO:0000259" key="1">
    <source>
        <dbReference type="SMART" id="SM00860"/>
    </source>
</evidence>
<sequence length="144" mass="16539">MGRITWQQVQDPLNEQILSEVEESFGIKFPSDYKECVIRFNGGRPHPSVFNFKDGGTGEFGYLLSFTEEPNIKMVYGLIADYLPKGVFPFATDFGGNKLCFDYRANKHSPSIVFYDHEQEEEDAIESICETFTELLDSLHYDED</sequence>
<dbReference type="SMART" id="SM00860">
    <property type="entry name" value="SMI1_KNR4"/>
    <property type="match status" value="1"/>
</dbReference>
<feature type="domain" description="Knr4/Smi1-like" evidence="1">
    <location>
        <begin position="12"/>
        <end position="138"/>
    </location>
</feature>
<evidence type="ECO:0000313" key="3">
    <source>
        <dbReference type="Proteomes" id="UP001211894"/>
    </source>
</evidence>